<proteinExistence type="predicted"/>
<accession>A0A366I1E4</accession>
<comment type="caution">
    <text evidence="1">The sequence shown here is derived from an EMBL/GenBank/DDBJ whole genome shotgun (WGS) entry which is preliminary data.</text>
</comment>
<dbReference type="AlphaFoldDB" id="A0A366I1E4"/>
<gene>
    <name evidence="1" type="ORF">DES36_11631</name>
</gene>
<keyword evidence="2" id="KW-1185">Reference proteome</keyword>
<name>A0A366I1E4_9FIRM</name>
<evidence type="ECO:0000313" key="1">
    <source>
        <dbReference type="EMBL" id="RBP60374.1"/>
    </source>
</evidence>
<organism evidence="1 2">
    <name type="scientific">Alkalibaculum bacchi</name>
    <dbReference type="NCBI Taxonomy" id="645887"/>
    <lineage>
        <taxon>Bacteria</taxon>
        <taxon>Bacillati</taxon>
        <taxon>Bacillota</taxon>
        <taxon>Clostridia</taxon>
        <taxon>Eubacteriales</taxon>
        <taxon>Eubacteriaceae</taxon>
        <taxon>Alkalibaculum</taxon>
    </lineage>
</organism>
<sequence length="52" mass="6100">MNEKNIDKSIENKDYEKQIDTKEKPYTIEVNRGSKVDLLEILELFLCPSITI</sequence>
<protein>
    <submittedName>
        <fullName evidence="1">Uncharacterized protein</fullName>
    </submittedName>
</protein>
<dbReference type="RefSeq" id="WP_157827174.1">
    <property type="nucleotide sequence ID" value="NZ_QNRX01000016.1"/>
</dbReference>
<dbReference type="Proteomes" id="UP000253490">
    <property type="component" value="Unassembled WGS sequence"/>
</dbReference>
<evidence type="ECO:0000313" key="2">
    <source>
        <dbReference type="Proteomes" id="UP000253490"/>
    </source>
</evidence>
<dbReference type="EMBL" id="QNRX01000016">
    <property type="protein sequence ID" value="RBP60374.1"/>
    <property type="molecule type" value="Genomic_DNA"/>
</dbReference>
<reference evidence="1 2" key="1">
    <citation type="submission" date="2018-06" db="EMBL/GenBank/DDBJ databases">
        <title>Genomic Encyclopedia of Type Strains, Phase IV (KMG-IV): sequencing the most valuable type-strain genomes for metagenomic binning, comparative biology and taxonomic classification.</title>
        <authorList>
            <person name="Goeker M."/>
        </authorList>
    </citation>
    <scope>NUCLEOTIDE SEQUENCE [LARGE SCALE GENOMIC DNA]</scope>
    <source>
        <strain evidence="1 2">DSM 22112</strain>
    </source>
</reference>